<dbReference type="AlphaFoldDB" id="A0A2C6KYS9"/>
<organism evidence="1 2">
    <name type="scientific">Cystoisospora suis</name>
    <dbReference type="NCBI Taxonomy" id="483139"/>
    <lineage>
        <taxon>Eukaryota</taxon>
        <taxon>Sar</taxon>
        <taxon>Alveolata</taxon>
        <taxon>Apicomplexa</taxon>
        <taxon>Conoidasida</taxon>
        <taxon>Coccidia</taxon>
        <taxon>Eucoccidiorida</taxon>
        <taxon>Eimeriorina</taxon>
        <taxon>Sarcocystidae</taxon>
        <taxon>Cystoisospora</taxon>
    </lineage>
</organism>
<dbReference type="EMBL" id="MIGC01002069">
    <property type="protein sequence ID" value="PHJ21719.1"/>
    <property type="molecule type" value="Genomic_DNA"/>
</dbReference>
<sequence>MHTSIQKRLFRKKSLCFNYYRTAGVYTPSYASRTEGETLSVKVFLLFPNELLARLHVHLPPLRMHLFSVHASSPRARVSSLCMHLFSMACSHWQRRASIIHSCLQPPLLVFKVFLAIFQVCDD</sequence>
<name>A0A2C6KYS9_9APIC</name>
<accession>A0A2C6KYS9</accession>
<gene>
    <name evidence="1" type="ORF">CSUI_004434</name>
</gene>
<protein>
    <submittedName>
        <fullName evidence="1">Uncharacterized protein</fullName>
    </submittedName>
</protein>
<keyword evidence="2" id="KW-1185">Reference proteome</keyword>
<evidence type="ECO:0000313" key="1">
    <source>
        <dbReference type="EMBL" id="PHJ21719.1"/>
    </source>
</evidence>
<comment type="caution">
    <text evidence="1">The sequence shown here is derived from an EMBL/GenBank/DDBJ whole genome shotgun (WGS) entry which is preliminary data.</text>
</comment>
<dbReference type="VEuPathDB" id="ToxoDB:CSUI_004434"/>
<dbReference type="GeneID" id="94427836"/>
<proteinExistence type="predicted"/>
<dbReference type="RefSeq" id="XP_067923399.1">
    <property type="nucleotide sequence ID" value="XM_068064625.1"/>
</dbReference>
<dbReference type="Proteomes" id="UP000221165">
    <property type="component" value="Unassembled WGS sequence"/>
</dbReference>
<evidence type="ECO:0000313" key="2">
    <source>
        <dbReference type="Proteomes" id="UP000221165"/>
    </source>
</evidence>
<reference evidence="1 2" key="1">
    <citation type="journal article" date="2017" name="Int. J. Parasitol.">
        <title>The genome of the protozoan parasite Cystoisospora suis and a reverse vaccinology approach to identify vaccine candidates.</title>
        <authorList>
            <person name="Palmieri N."/>
            <person name="Shrestha A."/>
            <person name="Ruttkowski B."/>
            <person name="Beck T."/>
            <person name="Vogl C."/>
            <person name="Tomley F."/>
            <person name="Blake D.P."/>
            <person name="Joachim A."/>
        </authorList>
    </citation>
    <scope>NUCLEOTIDE SEQUENCE [LARGE SCALE GENOMIC DNA]</scope>
    <source>
        <strain evidence="1 2">Wien I</strain>
    </source>
</reference>